<evidence type="ECO:0000313" key="3">
    <source>
        <dbReference type="EMBL" id="OXA59427.1"/>
    </source>
</evidence>
<reference evidence="3 4" key="1">
    <citation type="submission" date="2015-12" db="EMBL/GenBank/DDBJ databases">
        <title>The genome of Folsomia candida.</title>
        <authorList>
            <person name="Faddeeva A."/>
            <person name="Derks M.F."/>
            <person name="Anvar Y."/>
            <person name="Smit S."/>
            <person name="Van Straalen N."/>
            <person name="Roelofs D."/>
        </authorList>
    </citation>
    <scope>NUCLEOTIDE SEQUENCE [LARGE SCALE GENOMIC DNA]</scope>
    <source>
        <strain evidence="3 4">VU population</strain>
        <tissue evidence="3">Whole body</tissue>
    </source>
</reference>
<dbReference type="EMBL" id="LNIX01000002">
    <property type="protein sequence ID" value="OXA59427.1"/>
    <property type="molecule type" value="Genomic_DNA"/>
</dbReference>
<keyword evidence="3" id="KW-0449">Lipoprotein</keyword>
<dbReference type="AlphaFoldDB" id="A0A226EQK2"/>
<sequence>MDYSPLLSQIEHPLLDFDDDSDNFQKINLNTEPEELNAESQSTVITTGKNVSGGFFRRSKSKTDELSTPTKKSSPIEIKGSPSHHKSQNNKEKEQQHGSNSSNSGSSRMSFLKVLTRRNSSTNQGKHKKMTDKWLEGGEPVMDGVAFCVKFLGSTLIEKAGAADAAEATKTVIQMTKVGHKPTRLGMTVSTNGITLSDPSTGEIRLEISIYDIAHCSTDSSHPSIFSFIATNKNDVNECYCFATRKRKMAQHITLTIAQAFNVAFEMWQNSSMENCGGSSVSSSDVVEVIVGSTDSTQSNASTGSDLRDWVAFDQDNHDTDAEELGTRFSHAINLVTLSPFHRPNPNPSRRLRQPPGKNGDDLLICLN</sequence>
<name>A0A226EQK2_FOLCA</name>
<dbReference type="SUPFAM" id="SSF50729">
    <property type="entry name" value="PH domain-like"/>
    <property type="match status" value="1"/>
</dbReference>
<dbReference type="Proteomes" id="UP000198287">
    <property type="component" value="Unassembled WGS sequence"/>
</dbReference>
<gene>
    <name evidence="3" type="ORF">Fcan01_05318</name>
</gene>
<proteinExistence type="predicted"/>
<dbReference type="SMART" id="SM00462">
    <property type="entry name" value="PTB"/>
    <property type="match status" value="1"/>
</dbReference>
<dbReference type="OMA" id="DVNECYC"/>
<evidence type="ECO:0000259" key="2">
    <source>
        <dbReference type="PROSITE" id="PS01179"/>
    </source>
</evidence>
<protein>
    <submittedName>
        <fullName evidence="3">Low density lipoprotein receptor adapter protein 1-B</fullName>
    </submittedName>
</protein>
<feature type="domain" description="PID" evidence="2">
    <location>
        <begin position="143"/>
        <end position="274"/>
    </location>
</feature>
<dbReference type="InterPro" id="IPR051133">
    <property type="entry name" value="Adapter_Engulfment-Domain"/>
</dbReference>
<feature type="compositionally biased region" description="Low complexity" evidence="1">
    <location>
        <begin position="98"/>
        <end position="107"/>
    </location>
</feature>
<dbReference type="PANTHER" id="PTHR11232:SF74">
    <property type="entry name" value="PTB DOMAIN-CONTAINING ADAPTER PROTEIN CED-6-LIKE PROTEIN"/>
    <property type="match status" value="1"/>
</dbReference>
<evidence type="ECO:0000256" key="1">
    <source>
        <dbReference type="SAM" id="MobiDB-lite"/>
    </source>
</evidence>
<accession>A0A226EQK2</accession>
<dbReference type="InterPro" id="IPR006020">
    <property type="entry name" value="PTB/PI_dom"/>
</dbReference>
<keyword evidence="3" id="KW-0675">Receptor</keyword>
<organism evidence="3 4">
    <name type="scientific">Folsomia candida</name>
    <name type="common">Springtail</name>
    <dbReference type="NCBI Taxonomy" id="158441"/>
    <lineage>
        <taxon>Eukaryota</taxon>
        <taxon>Metazoa</taxon>
        <taxon>Ecdysozoa</taxon>
        <taxon>Arthropoda</taxon>
        <taxon>Hexapoda</taxon>
        <taxon>Collembola</taxon>
        <taxon>Entomobryomorpha</taxon>
        <taxon>Isotomoidea</taxon>
        <taxon>Isotomidae</taxon>
        <taxon>Proisotominae</taxon>
        <taxon>Folsomia</taxon>
    </lineage>
</organism>
<feature type="region of interest" description="Disordered" evidence="1">
    <location>
        <begin position="340"/>
        <end position="361"/>
    </location>
</feature>
<dbReference type="Gene3D" id="2.30.29.30">
    <property type="entry name" value="Pleckstrin-homology domain (PH domain)/Phosphotyrosine-binding domain (PTB)"/>
    <property type="match status" value="1"/>
</dbReference>
<dbReference type="InterPro" id="IPR011993">
    <property type="entry name" value="PH-like_dom_sf"/>
</dbReference>
<feature type="region of interest" description="Disordered" evidence="1">
    <location>
        <begin position="30"/>
        <end position="108"/>
    </location>
</feature>
<dbReference type="PROSITE" id="PS01179">
    <property type="entry name" value="PID"/>
    <property type="match status" value="1"/>
</dbReference>
<feature type="compositionally biased region" description="Polar residues" evidence="1">
    <location>
        <begin position="38"/>
        <end position="50"/>
    </location>
</feature>
<evidence type="ECO:0000313" key="4">
    <source>
        <dbReference type="Proteomes" id="UP000198287"/>
    </source>
</evidence>
<keyword evidence="4" id="KW-1185">Reference proteome</keyword>
<dbReference type="OrthoDB" id="9999955at2759"/>
<comment type="caution">
    <text evidence="3">The sequence shown here is derived from an EMBL/GenBank/DDBJ whole genome shotgun (WGS) entry which is preliminary data.</text>
</comment>
<dbReference type="STRING" id="158441.A0A226EQK2"/>
<dbReference type="Pfam" id="PF00640">
    <property type="entry name" value="PID"/>
    <property type="match status" value="1"/>
</dbReference>
<dbReference type="PANTHER" id="PTHR11232">
    <property type="entry name" value="PHOSPHOTYROSINE INTERACTION DOMAIN-CONTAINING FAMILY MEMBER"/>
    <property type="match status" value="1"/>
</dbReference>